<organism evidence="2 3">
    <name type="scientific">Actinoplanes sichuanensis</name>
    <dbReference type="NCBI Taxonomy" id="512349"/>
    <lineage>
        <taxon>Bacteria</taxon>
        <taxon>Bacillati</taxon>
        <taxon>Actinomycetota</taxon>
        <taxon>Actinomycetes</taxon>
        <taxon>Micromonosporales</taxon>
        <taxon>Micromonosporaceae</taxon>
        <taxon>Actinoplanes</taxon>
    </lineage>
</organism>
<evidence type="ECO:0000313" key="3">
    <source>
        <dbReference type="Proteomes" id="UP001597183"/>
    </source>
</evidence>
<dbReference type="InterPro" id="IPR029058">
    <property type="entry name" value="AB_hydrolase_fold"/>
</dbReference>
<name>A0ABW3ZZZ5_9ACTN</name>
<dbReference type="PANTHER" id="PTHR43798:SF33">
    <property type="entry name" value="HYDROLASE, PUTATIVE (AFU_ORTHOLOGUE AFUA_2G14860)-RELATED"/>
    <property type="match status" value="1"/>
</dbReference>
<dbReference type="InterPro" id="IPR050266">
    <property type="entry name" value="AB_hydrolase_sf"/>
</dbReference>
<feature type="domain" description="AB hydrolase-1" evidence="1">
    <location>
        <begin position="24"/>
        <end position="122"/>
    </location>
</feature>
<evidence type="ECO:0000259" key="1">
    <source>
        <dbReference type="Pfam" id="PF00561"/>
    </source>
</evidence>
<reference evidence="3" key="1">
    <citation type="journal article" date="2019" name="Int. J. Syst. Evol. Microbiol.">
        <title>The Global Catalogue of Microorganisms (GCM) 10K type strain sequencing project: providing services to taxonomists for standard genome sequencing and annotation.</title>
        <authorList>
            <consortium name="The Broad Institute Genomics Platform"/>
            <consortium name="The Broad Institute Genome Sequencing Center for Infectious Disease"/>
            <person name="Wu L."/>
            <person name="Ma J."/>
        </authorList>
    </citation>
    <scope>NUCLEOTIDE SEQUENCE [LARGE SCALE GENOMIC DNA]</scope>
    <source>
        <strain evidence="3">CCM 7526</strain>
    </source>
</reference>
<protein>
    <submittedName>
        <fullName evidence="2">Alpha/beta fold hydrolase</fullName>
    </submittedName>
</protein>
<dbReference type="EMBL" id="JBHTMK010000002">
    <property type="protein sequence ID" value="MFD1363743.1"/>
    <property type="molecule type" value="Genomic_DNA"/>
</dbReference>
<accession>A0ABW3ZZZ5</accession>
<comment type="caution">
    <text evidence="2">The sequence shown here is derived from an EMBL/GenBank/DDBJ whole genome shotgun (WGS) entry which is preliminary data.</text>
</comment>
<proteinExistence type="predicted"/>
<dbReference type="RefSeq" id="WP_317786846.1">
    <property type="nucleotide sequence ID" value="NZ_AP028461.1"/>
</dbReference>
<dbReference type="Pfam" id="PF00561">
    <property type="entry name" value="Abhydrolase_1"/>
    <property type="match status" value="1"/>
</dbReference>
<gene>
    <name evidence="2" type="ORF">ACFQ5G_00140</name>
</gene>
<dbReference type="SUPFAM" id="SSF53474">
    <property type="entry name" value="alpha/beta-Hydrolases"/>
    <property type="match status" value="1"/>
</dbReference>
<dbReference type="Gene3D" id="3.40.50.1820">
    <property type="entry name" value="alpha/beta hydrolase"/>
    <property type="match status" value="1"/>
</dbReference>
<dbReference type="PRINTS" id="PR00111">
    <property type="entry name" value="ABHYDROLASE"/>
</dbReference>
<dbReference type="GO" id="GO:0016787">
    <property type="term" value="F:hydrolase activity"/>
    <property type="evidence" value="ECO:0007669"/>
    <property type="project" value="UniProtKB-KW"/>
</dbReference>
<dbReference type="PANTHER" id="PTHR43798">
    <property type="entry name" value="MONOACYLGLYCEROL LIPASE"/>
    <property type="match status" value="1"/>
</dbReference>
<keyword evidence="2" id="KW-0378">Hydrolase</keyword>
<dbReference type="InterPro" id="IPR000073">
    <property type="entry name" value="AB_hydrolase_1"/>
</dbReference>
<keyword evidence="3" id="KW-1185">Reference proteome</keyword>
<evidence type="ECO:0000313" key="2">
    <source>
        <dbReference type="EMBL" id="MFD1363743.1"/>
    </source>
</evidence>
<dbReference type="Proteomes" id="UP001597183">
    <property type="component" value="Unassembled WGS sequence"/>
</dbReference>
<sequence length="256" mass="26983">MPTFEATDGVEIYWDQWEGDSDLPPVLLHHGFIANGQTNWVLPGIVAALTAGGRRVIAIDARGHGRSGKPHDPAVYGETRMAQDVITLLDLLKVEQVDVAGYSMGAIVSLIFATRDPRLRRLVIGGVGSAVVELGGVDTRVIPAEAFREAFHTDDPSTITHPAAAGFRAFVDAVGGDRTALAAQAAAIHASPIPLDTIAVPTLLITGRDDVLATRPELLAKAIPNAQLAVIDGDHLGAVRQPAFAEGLVTFLNTRG</sequence>